<protein>
    <submittedName>
        <fullName evidence="2">Uncharacterized protein</fullName>
    </submittedName>
</protein>
<dbReference type="Proteomes" id="UP000249757">
    <property type="component" value="Unassembled WGS sequence"/>
</dbReference>
<name>A0A922N9G7_9PLEO</name>
<sequence length="181" mass="19627">MADSSVQEDLVWIQPILNKAGYKAAVAESEGTPVPKFHTWSFLEMASLEAAFGSDLAHHLVHEGLIQVDSPAPAPRQSAPPPSQSLAPPNQSLPPPRQPGEMLWPRQTPTPTTASKTTGSPLNKRYYTPARQACRDRAAAAAVLPGYPKINPAPKENKKEEPKKQSRTERAQTTLFGGQFA</sequence>
<comment type="caution">
    <text evidence="2">The sequence shown here is derived from an EMBL/GenBank/DDBJ whole genome shotgun (WGS) entry which is preliminary data.</text>
</comment>
<feature type="compositionally biased region" description="Basic and acidic residues" evidence="1">
    <location>
        <begin position="155"/>
        <end position="170"/>
    </location>
</feature>
<organism evidence="2 3">
    <name type="scientific">Pyrenophora tritici-repentis</name>
    <dbReference type="NCBI Taxonomy" id="45151"/>
    <lineage>
        <taxon>Eukaryota</taxon>
        <taxon>Fungi</taxon>
        <taxon>Dikarya</taxon>
        <taxon>Ascomycota</taxon>
        <taxon>Pezizomycotina</taxon>
        <taxon>Dothideomycetes</taxon>
        <taxon>Pleosporomycetidae</taxon>
        <taxon>Pleosporales</taxon>
        <taxon>Pleosporineae</taxon>
        <taxon>Pleosporaceae</taxon>
        <taxon>Pyrenophora</taxon>
    </lineage>
</organism>
<evidence type="ECO:0000313" key="3">
    <source>
        <dbReference type="Proteomes" id="UP000249757"/>
    </source>
</evidence>
<evidence type="ECO:0000313" key="2">
    <source>
        <dbReference type="EMBL" id="KAI1512358.1"/>
    </source>
</evidence>
<proteinExistence type="predicted"/>
<feature type="compositionally biased region" description="Polar residues" evidence="1">
    <location>
        <begin position="171"/>
        <end position="181"/>
    </location>
</feature>
<feature type="compositionally biased region" description="Low complexity" evidence="1">
    <location>
        <begin position="109"/>
        <end position="121"/>
    </location>
</feature>
<gene>
    <name evidence="2" type="ORF">Ptr86124_008324</name>
</gene>
<feature type="compositionally biased region" description="Pro residues" evidence="1">
    <location>
        <begin position="72"/>
        <end position="83"/>
    </location>
</feature>
<dbReference type="EMBL" id="NRDI02000011">
    <property type="protein sequence ID" value="KAI1512358.1"/>
    <property type="molecule type" value="Genomic_DNA"/>
</dbReference>
<reference evidence="3" key="1">
    <citation type="journal article" date="2022" name="Microb. Genom.">
        <title>A global pangenome for the wheat fungal pathogen Pyrenophora tritici-repentis and prediction of effector protein structural homology.</title>
        <authorList>
            <person name="Moolhuijzen P.M."/>
            <person name="See P.T."/>
            <person name="Shi G."/>
            <person name="Powell H.R."/>
            <person name="Cockram J."/>
            <person name="Jorgensen L.N."/>
            <person name="Benslimane H."/>
            <person name="Strelkov S.E."/>
            <person name="Turner J."/>
            <person name="Liu Z."/>
            <person name="Moffat C.S."/>
        </authorList>
    </citation>
    <scope>NUCLEOTIDE SEQUENCE [LARGE SCALE GENOMIC DNA]</scope>
</reference>
<feature type="region of interest" description="Disordered" evidence="1">
    <location>
        <begin position="70"/>
        <end position="181"/>
    </location>
</feature>
<accession>A0A922N9G7</accession>
<evidence type="ECO:0000256" key="1">
    <source>
        <dbReference type="SAM" id="MobiDB-lite"/>
    </source>
</evidence>
<keyword evidence="3" id="KW-1185">Reference proteome</keyword>
<dbReference type="AlphaFoldDB" id="A0A922N9G7"/>